<evidence type="ECO:0000256" key="12">
    <source>
        <dbReference type="ARBA" id="ARBA00022989"/>
    </source>
</evidence>
<dbReference type="CDD" id="cd02079">
    <property type="entry name" value="P-type_ATPase_HM"/>
    <property type="match status" value="1"/>
</dbReference>
<keyword evidence="6 15" id="KW-0812">Transmembrane</keyword>
<name>A0ABT3P6K7_9ALTE</name>
<evidence type="ECO:0000256" key="1">
    <source>
        <dbReference type="ARBA" id="ARBA00004651"/>
    </source>
</evidence>
<evidence type="ECO:0000256" key="7">
    <source>
        <dbReference type="ARBA" id="ARBA00022723"/>
    </source>
</evidence>
<feature type="transmembrane region" description="Helical" evidence="15">
    <location>
        <begin position="425"/>
        <end position="446"/>
    </location>
</feature>
<comment type="subcellular location">
    <subcellularLocation>
        <location evidence="1">Cell membrane</location>
        <topology evidence="1">Multi-pass membrane protein</topology>
    </subcellularLocation>
</comment>
<dbReference type="InterPro" id="IPR001757">
    <property type="entry name" value="P_typ_ATPase"/>
</dbReference>
<evidence type="ECO:0000256" key="4">
    <source>
        <dbReference type="ARBA" id="ARBA00022475"/>
    </source>
</evidence>
<evidence type="ECO:0000256" key="9">
    <source>
        <dbReference type="ARBA" id="ARBA00022840"/>
    </source>
</evidence>
<dbReference type="NCBIfam" id="TIGR01512">
    <property type="entry name" value="ATPase-IB2_Cd"/>
    <property type="match status" value="1"/>
</dbReference>
<dbReference type="NCBIfam" id="TIGR01511">
    <property type="entry name" value="ATPase-IB1_Cu"/>
    <property type="match status" value="1"/>
</dbReference>
<dbReference type="InterPro" id="IPR027256">
    <property type="entry name" value="P-typ_ATPase_IB"/>
</dbReference>
<dbReference type="SUPFAM" id="SSF56784">
    <property type="entry name" value="HAD-like"/>
    <property type="match status" value="1"/>
</dbReference>
<feature type="transmembrane region" description="Helical" evidence="15">
    <location>
        <begin position="179"/>
        <end position="200"/>
    </location>
</feature>
<proteinExistence type="inferred from homology"/>
<evidence type="ECO:0000256" key="8">
    <source>
        <dbReference type="ARBA" id="ARBA00022741"/>
    </source>
</evidence>
<keyword evidence="8 15" id="KW-0547">Nucleotide-binding</keyword>
<dbReference type="SUPFAM" id="SSF55008">
    <property type="entry name" value="HMA, heavy metal-associated domain"/>
    <property type="match status" value="1"/>
</dbReference>
<keyword evidence="18" id="KW-1185">Reference proteome</keyword>
<dbReference type="SUPFAM" id="SSF81665">
    <property type="entry name" value="Calcium ATPase, transmembrane domain M"/>
    <property type="match status" value="1"/>
</dbReference>
<keyword evidence="3" id="KW-0813">Transport</keyword>
<dbReference type="InterPro" id="IPR008250">
    <property type="entry name" value="ATPase_P-typ_transduc_dom_A_sf"/>
</dbReference>
<evidence type="ECO:0000256" key="5">
    <source>
        <dbReference type="ARBA" id="ARBA00022553"/>
    </source>
</evidence>
<dbReference type="InterPro" id="IPR018303">
    <property type="entry name" value="ATPase_P-typ_P_site"/>
</dbReference>
<dbReference type="PROSITE" id="PS00154">
    <property type="entry name" value="ATPASE_E1_E2"/>
    <property type="match status" value="1"/>
</dbReference>
<evidence type="ECO:0000256" key="13">
    <source>
        <dbReference type="ARBA" id="ARBA00023065"/>
    </source>
</evidence>
<dbReference type="InterPro" id="IPR059000">
    <property type="entry name" value="ATPase_P-type_domA"/>
</dbReference>
<dbReference type="PANTHER" id="PTHR43520">
    <property type="entry name" value="ATP7, ISOFORM B"/>
    <property type="match status" value="1"/>
</dbReference>
<keyword evidence="11" id="KW-1278">Translocase</keyword>
<dbReference type="PANTHER" id="PTHR43520:SF5">
    <property type="entry name" value="CATION-TRANSPORTING P-TYPE ATPASE-RELATED"/>
    <property type="match status" value="1"/>
</dbReference>
<keyword evidence="5" id="KW-0597">Phosphoprotein</keyword>
<dbReference type="Gene3D" id="3.40.1110.10">
    <property type="entry name" value="Calcium-transporting ATPase, cytoplasmic domain N"/>
    <property type="match status" value="1"/>
</dbReference>
<keyword evidence="4 15" id="KW-1003">Cell membrane</keyword>
<feature type="domain" description="HMA" evidence="16">
    <location>
        <begin position="91"/>
        <end position="157"/>
    </location>
</feature>
<dbReference type="Pfam" id="PF00403">
    <property type="entry name" value="HMA"/>
    <property type="match status" value="1"/>
</dbReference>
<dbReference type="Pfam" id="PF12156">
    <property type="entry name" value="ATPase-cat_bd"/>
    <property type="match status" value="1"/>
</dbReference>
<protein>
    <submittedName>
        <fullName evidence="17">Heavy metal translocating P-type ATPase</fullName>
    </submittedName>
</protein>
<dbReference type="PRINTS" id="PR00943">
    <property type="entry name" value="CUATPASE"/>
</dbReference>
<dbReference type="Gene3D" id="3.30.70.100">
    <property type="match status" value="1"/>
</dbReference>
<dbReference type="Pfam" id="PF00122">
    <property type="entry name" value="E1-E2_ATPase"/>
    <property type="match status" value="1"/>
</dbReference>
<evidence type="ECO:0000259" key="16">
    <source>
        <dbReference type="PROSITE" id="PS50846"/>
    </source>
</evidence>
<feature type="transmembrane region" description="Helical" evidence="15">
    <location>
        <begin position="452"/>
        <end position="476"/>
    </location>
</feature>
<dbReference type="Gene3D" id="3.40.50.1000">
    <property type="entry name" value="HAD superfamily/HAD-like"/>
    <property type="match status" value="1"/>
</dbReference>
<keyword evidence="12 15" id="KW-1133">Transmembrane helix</keyword>
<evidence type="ECO:0000256" key="3">
    <source>
        <dbReference type="ARBA" id="ARBA00022448"/>
    </source>
</evidence>
<feature type="transmembrane region" description="Helical" evidence="15">
    <location>
        <begin position="248"/>
        <end position="266"/>
    </location>
</feature>
<dbReference type="InterPro" id="IPR036412">
    <property type="entry name" value="HAD-like_sf"/>
</dbReference>
<evidence type="ECO:0000256" key="11">
    <source>
        <dbReference type="ARBA" id="ARBA00022967"/>
    </source>
</evidence>
<dbReference type="Proteomes" id="UP001142810">
    <property type="component" value="Unassembled WGS sequence"/>
</dbReference>
<feature type="transmembrane region" description="Helical" evidence="15">
    <location>
        <begin position="272"/>
        <end position="290"/>
    </location>
</feature>
<evidence type="ECO:0000256" key="15">
    <source>
        <dbReference type="RuleBase" id="RU362081"/>
    </source>
</evidence>
<feature type="transmembrane region" description="Helical" evidence="15">
    <location>
        <begin position="744"/>
        <end position="763"/>
    </location>
</feature>
<dbReference type="CDD" id="cd00371">
    <property type="entry name" value="HMA"/>
    <property type="match status" value="1"/>
</dbReference>
<dbReference type="InterPro" id="IPR036163">
    <property type="entry name" value="HMA_dom_sf"/>
</dbReference>
<dbReference type="Gene3D" id="2.70.150.10">
    <property type="entry name" value="Calcium-transporting ATPase, cytoplasmic transduction domain A"/>
    <property type="match status" value="1"/>
</dbReference>
<dbReference type="InterPro" id="IPR023214">
    <property type="entry name" value="HAD_sf"/>
</dbReference>
<sequence>MSTTCFHCGQANPAETPFTVTLLGERRELCCPGCEAVATAIKENGLEDYYQFRTEKAAKGDASILASLDALSVYDDPALQEDFVYQTDDIKQIQLTIEGITCAACGWLIEKQLSRVSGIQQVAVNVGERRALVSWQASNITLSLILKTLQKIGYKALPFEPDEHEKSFKAENNRFLKRLGLAGLMTMQVMMLMAALYFDWFGNIDQDTKQYFYWVSLVLTTPVVFYSGSVFYIGALKALSARSVNMDVPISIAVLATFFAGVKSTVLAQGEAYFESICMFIFLLLLSRYLEHSSRHRAATISANLQQFVPVTANILDETNTPIRGLAKSLRPGQHVLVKAGETIPVDGIIIEGAADIDESMLTGEFEPVNKQVGDTAYGGTINRVGNVIIKVEKTLKEALVNQIIRIQTTAMAGKPKAAQMADIFSQYFVVAVLLIALSSYLYWTIQGSEQAFWIAIAVLVATCPCALGLATPSALTCAMAKLNKNGILLKRAEALEQVNSIDLIALDKTGTLTEGKFILHHTWITEDVSLEQACRVAATLESRSEHPIANAFISEELLALNNFKVTPGYGVSGDIDGKHYKIGSATFTSAHHCGFPKQANVFLQRNDVCIAAFEVTDKLKSDVAETLRLLDQRLIILSGDQLKQVQHVAREVGITEYYGGHTPEQKYQLVQSFQQQGHKVMMLGDGINDTPVLASSHVSVAVGNATDVAKSTADVILLKDKINLLPQLFRVSRQTRKIIRQNIMWAVGYNLCILPFAVSGLLSPWMAVIGMSLSSIIVVTNSTRILK</sequence>
<evidence type="ECO:0000256" key="6">
    <source>
        <dbReference type="ARBA" id="ARBA00022692"/>
    </source>
</evidence>
<reference evidence="17" key="1">
    <citation type="submission" date="2022-11" db="EMBL/GenBank/DDBJ databases">
        <title>Alteromonas sp. nov., isolated from sea water of the Qingdao.</title>
        <authorList>
            <person name="Wang Q."/>
        </authorList>
    </citation>
    <scope>NUCLEOTIDE SEQUENCE</scope>
    <source>
        <strain evidence="17">ASW11-7</strain>
    </source>
</reference>
<keyword evidence="13" id="KW-0406">Ion transport</keyword>
<dbReference type="RefSeq" id="WP_265617119.1">
    <property type="nucleotide sequence ID" value="NZ_JAPFRD010000010.1"/>
</dbReference>
<comment type="similarity">
    <text evidence="2 15">Belongs to the cation transport ATPase (P-type) (TC 3.A.3) family. Type IB subfamily.</text>
</comment>
<dbReference type="SUPFAM" id="SSF81653">
    <property type="entry name" value="Calcium ATPase, transduction domain A"/>
    <property type="match status" value="1"/>
</dbReference>
<evidence type="ECO:0000313" key="17">
    <source>
        <dbReference type="EMBL" id="MCW8108397.1"/>
    </source>
</evidence>
<dbReference type="InterPro" id="IPR023298">
    <property type="entry name" value="ATPase_P-typ_TM_dom_sf"/>
</dbReference>
<feature type="transmembrane region" description="Helical" evidence="15">
    <location>
        <begin position="212"/>
        <end position="236"/>
    </location>
</feature>
<gene>
    <name evidence="17" type="ORF">OPS25_07815</name>
</gene>
<dbReference type="NCBIfam" id="TIGR01494">
    <property type="entry name" value="ATPase_P-type"/>
    <property type="match status" value="1"/>
</dbReference>
<organism evidence="17 18">
    <name type="scientific">Alteromonas aquimaris</name>
    <dbReference type="NCBI Taxonomy" id="2998417"/>
    <lineage>
        <taxon>Bacteria</taxon>
        <taxon>Pseudomonadati</taxon>
        <taxon>Pseudomonadota</taxon>
        <taxon>Gammaproteobacteria</taxon>
        <taxon>Alteromonadales</taxon>
        <taxon>Alteromonadaceae</taxon>
        <taxon>Alteromonas/Salinimonas group</taxon>
        <taxon>Alteromonas</taxon>
    </lineage>
</organism>
<evidence type="ECO:0000256" key="14">
    <source>
        <dbReference type="ARBA" id="ARBA00023136"/>
    </source>
</evidence>
<dbReference type="Pfam" id="PF00702">
    <property type="entry name" value="Hydrolase"/>
    <property type="match status" value="1"/>
</dbReference>
<keyword evidence="10" id="KW-0460">Magnesium</keyword>
<accession>A0ABT3P6K7</accession>
<dbReference type="InterPro" id="IPR017969">
    <property type="entry name" value="Heavy-metal-associated_CS"/>
</dbReference>
<keyword evidence="14 15" id="KW-0472">Membrane</keyword>
<keyword evidence="7 15" id="KW-0479">Metal-binding</keyword>
<dbReference type="NCBIfam" id="TIGR01525">
    <property type="entry name" value="ATPase-IB_hvy"/>
    <property type="match status" value="1"/>
</dbReference>
<dbReference type="InterPro" id="IPR006121">
    <property type="entry name" value="HMA_dom"/>
</dbReference>
<keyword evidence="9 15" id="KW-0067">ATP-binding</keyword>
<dbReference type="EMBL" id="JAPFRD010000010">
    <property type="protein sequence ID" value="MCW8108397.1"/>
    <property type="molecule type" value="Genomic_DNA"/>
</dbReference>
<evidence type="ECO:0000256" key="10">
    <source>
        <dbReference type="ARBA" id="ARBA00022842"/>
    </source>
</evidence>
<dbReference type="PROSITE" id="PS50846">
    <property type="entry name" value="HMA_2"/>
    <property type="match status" value="1"/>
</dbReference>
<evidence type="ECO:0000313" key="18">
    <source>
        <dbReference type="Proteomes" id="UP001142810"/>
    </source>
</evidence>
<dbReference type="InterPro" id="IPR021993">
    <property type="entry name" value="ATPase-cat-bd"/>
</dbReference>
<dbReference type="PROSITE" id="PS01047">
    <property type="entry name" value="HMA_1"/>
    <property type="match status" value="1"/>
</dbReference>
<comment type="caution">
    <text evidence="17">The sequence shown here is derived from an EMBL/GenBank/DDBJ whole genome shotgun (WGS) entry which is preliminary data.</text>
</comment>
<dbReference type="InterPro" id="IPR023299">
    <property type="entry name" value="ATPase_P-typ_cyto_dom_N"/>
</dbReference>
<evidence type="ECO:0000256" key="2">
    <source>
        <dbReference type="ARBA" id="ARBA00006024"/>
    </source>
</evidence>
<dbReference type="PRINTS" id="PR00119">
    <property type="entry name" value="CATATPASE"/>
</dbReference>